<keyword evidence="2" id="KW-0699">rRNA-binding</keyword>
<dbReference type="PANTHER" id="PTHR33398">
    <property type="entry name" value="30S RIBOSOMAL PROTEIN S20"/>
    <property type="match status" value="1"/>
</dbReference>
<protein>
    <recommendedName>
        <fullName evidence="6">Small ribosomal subunit protein bS20</fullName>
    </recommendedName>
    <alternativeName>
        <fullName evidence="7">30S ribosomal protein S20</fullName>
    </alternativeName>
</protein>
<dbReference type="Proteomes" id="UP000034783">
    <property type="component" value="Unassembled WGS sequence"/>
</dbReference>
<evidence type="ECO:0000256" key="3">
    <source>
        <dbReference type="ARBA" id="ARBA00022884"/>
    </source>
</evidence>
<dbReference type="SUPFAM" id="SSF46992">
    <property type="entry name" value="Ribosomal protein S20"/>
    <property type="match status" value="1"/>
</dbReference>
<name>A0A0G1LLS1_UNCKA</name>
<reference evidence="8 9" key="1">
    <citation type="journal article" date="2015" name="Nature">
        <title>rRNA introns, odd ribosomes, and small enigmatic genomes across a large radiation of phyla.</title>
        <authorList>
            <person name="Brown C.T."/>
            <person name="Hug L.A."/>
            <person name="Thomas B.C."/>
            <person name="Sharon I."/>
            <person name="Castelle C.J."/>
            <person name="Singh A."/>
            <person name="Wilkins M.J."/>
            <person name="Williams K.H."/>
            <person name="Banfield J.F."/>
        </authorList>
    </citation>
    <scope>NUCLEOTIDE SEQUENCE [LARGE SCALE GENOMIC DNA]</scope>
</reference>
<evidence type="ECO:0000256" key="6">
    <source>
        <dbReference type="ARBA" id="ARBA00035136"/>
    </source>
</evidence>
<dbReference type="AlphaFoldDB" id="A0A0G1LLS1"/>
<organism evidence="8 9">
    <name type="scientific">candidate division WWE3 bacterium GW2011_GWB1_44_4</name>
    <dbReference type="NCBI Taxonomy" id="1619116"/>
    <lineage>
        <taxon>Bacteria</taxon>
        <taxon>Katanobacteria</taxon>
    </lineage>
</organism>
<dbReference type="InterPro" id="IPR036510">
    <property type="entry name" value="Ribosomal_bS20_sf"/>
</dbReference>
<dbReference type="GO" id="GO:0006412">
    <property type="term" value="P:translation"/>
    <property type="evidence" value="ECO:0007669"/>
    <property type="project" value="InterPro"/>
</dbReference>
<gene>
    <name evidence="8" type="ORF">UW65_C0014G0005</name>
</gene>
<keyword evidence="4 8" id="KW-0689">Ribosomal protein</keyword>
<dbReference type="GO" id="GO:0003735">
    <property type="term" value="F:structural constituent of ribosome"/>
    <property type="evidence" value="ECO:0007669"/>
    <property type="project" value="InterPro"/>
</dbReference>
<comment type="similarity">
    <text evidence="1">Belongs to the bacterial ribosomal protein bS20 family.</text>
</comment>
<dbReference type="GO" id="GO:0070181">
    <property type="term" value="F:small ribosomal subunit rRNA binding"/>
    <property type="evidence" value="ECO:0007669"/>
    <property type="project" value="TreeGrafter"/>
</dbReference>
<evidence type="ECO:0000313" key="9">
    <source>
        <dbReference type="Proteomes" id="UP000034783"/>
    </source>
</evidence>
<dbReference type="InterPro" id="IPR002583">
    <property type="entry name" value="Ribosomal_bS20"/>
</dbReference>
<dbReference type="GO" id="GO:0015935">
    <property type="term" value="C:small ribosomal subunit"/>
    <property type="evidence" value="ECO:0007669"/>
    <property type="project" value="TreeGrafter"/>
</dbReference>
<proteinExistence type="inferred from homology"/>
<evidence type="ECO:0000256" key="2">
    <source>
        <dbReference type="ARBA" id="ARBA00022730"/>
    </source>
</evidence>
<evidence type="ECO:0000256" key="5">
    <source>
        <dbReference type="ARBA" id="ARBA00023274"/>
    </source>
</evidence>
<dbReference type="PATRIC" id="fig|1619116.3.peg.201"/>
<keyword evidence="5" id="KW-0687">Ribonucleoprotein</keyword>
<evidence type="ECO:0000256" key="1">
    <source>
        <dbReference type="ARBA" id="ARBA00007634"/>
    </source>
</evidence>
<sequence length="85" mass="9712">MANTHSAKKAIRSSAKKYEQNTFWKRRIKTARKSLATSLEAKNKDTGALKEMLSTFFSVLDRAAKNKVIHKNRASRLKSKYALKL</sequence>
<dbReference type="NCBIfam" id="TIGR00029">
    <property type="entry name" value="S20"/>
    <property type="match status" value="1"/>
</dbReference>
<evidence type="ECO:0000256" key="7">
    <source>
        <dbReference type="ARBA" id="ARBA00035343"/>
    </source>
</evidence>
<dbReference type="Pfam" id="PF01649">
    <property type="entry name" value="Ribosomal_S20p"/>
    <property type="match status" value="1"/>
</dbReference>
<dbReference type="EMBL" id="LCJD01000014">
    <property type="protein sequence ID" value="KKT69722.1"/>
    <property type="molecule type" value="Genomic_DNA"/>
</dbReference>
<evidence type="ECO:0000256" key="4">
    <source>
        <dbReference type="ARBA" id="ARBA00022980"/>
    </source>
</evidence>
<comment type="caution">
    <text evidence="8">The sequence shown here is derived from an EMBL/GenBank/DDBJ whole genome shotgun (WGS) entry which is preliminary data.</text>
</comment>
<evidence type="ECO:0000313" key="8">
    <source>
        <dbReference type="EMBL" id="KKT69722.1"/>
    </source>
</evidence>
<accession>A0A0G1LLS1</accession>
<dbReference type="PANTHER" id="PTHR33398:SF1">
    <property type="entry name" value="SMALL RIBOSOMAL SUBUNIT PROTEIN BS20C"/>
    <property type="match status" value="1"/>
</dbReference>
<dbReference type="Gene3D" id="1.20.58.110">
    <property type="entry name" value="Ribosomal protein S20"/>
    <property type="match status" value="1"/>
</dbReference>
<keyword evidence="3" id="KW-0694">RNA-binding</keyword>